<name>A0A8X6NZ62_NEPPI</name>
<dbReference type="EMBL" id="BMAW01109482">
    <property type="protein sequence ID" value="GFT38626.1"/>
    <property type="molecule type" value="Genomic_DNA"/>
</dbReference>
<proteinExistence type="predicted"/>
<evidence type="ECO:0000313" key="2">
    <source>
        <dbReference type="EMBL" id="GFT38626.1"/>
    </source>
</evidence>
<dbReference type="PANTHER" id="PTHR47331">
    <property type="entry name" value="PHD-TYPE DOMAIN-CONTAINING PROTEIN"/>
    <property type="match status" value="1"/>
</dbReference>
<evidence type="ECO:0000259" key="1">
    <source>
        <dbReference type="Pfam" id="PF18701"/>
    </source>
</evidence>
<dbReference type="InterPro" id="IPR040676">
    <property type="entry name" value="DUF5641"/>
</dbReference>
<protein>
    <recommendedName>
        <fullName evidence="1">DUF5641 domain-containing protein</fullName>
    </recommendedName>
</protein>
<accession>A0A8X6NZ62</accession>
<feature type="domain" description="DUF5641" evidence="1">
    <location>
        <begin position="111"/>
        <end position="172"/>
    </location>
</feature>
<dbReference type="OrthoDB" id="6419856at2759"/>
<dbReference type="PANTHER" id="PTHR47331:SF5">
    <property type="entry name" value="RIBONUCLEASE H"/>
    <property type="match status" value="1"/>
</dbReference>
<keyword evidence="3" id="KW-1185">Reference proteome</keyword>
<reference evidence="2" key="1">
    <citation type="submission" date="2020-08" db="EMBL/GenBank/DDBJ databases">
        <title>Multicomponent nature underlies the extraordinary mechanical properties of spider dragline silk.</title>
        <authorList>
            <person name="Kono N."/>
            <person name="Nakamura H."/>
            <person name="Mori M."/>
            <person name="Yoshida Y."/>
            <person name="Ohtoshi R."/>
            <person name="Malay A.D."/>
            <person name="Moran D.A.P."/>
            <person name="Tomita M."/>
            <person name="Numata K."/>
            <person name="Arakawa K."/>
        </authorList>
    </citation>
    <scope>NUCLEOTIDE SEQUENCE</scope>
</reference>
<dbReference type="AlphaFoldDB" id="A0A8X6NZ62"/>
<sequence>MTINLTVQEIDLAEKKLLKLVQDESFIEEDNLKGLLIYVDQDGLYRLKIKIIRIDDTEDFRCPIVLPSNHELVHRLIFDHHLLHSHAGVQFDMKTVGVPDIDNLDKINLTKRWRYNQRLREQFRKRFRDEYLGLLVQRPLKRKFVRSIQINDIVLVEQDNLKRSDWLIGRVI</sequence>
<comment type="caution">
    <text evidence="2">The sequence shown here is derived from an EMBL/GenBank/DDBJ whole genome shotgun (WGS) entry which is preliminary data.</text>
</comment>
<dbReference type="Pfam" id="PF18701">
    <property type="entry name" value="DUF5641"/>
    <property type="match status" value="1"/>
</dbReference>
<evidence type="ECO:0000313" key="3">
    <source>
        <dbReference type="Proteomes" id="UP000887013"/>
    </source>
</evidence>
<organism evidence="2 3">
    <name type="scientific">Nephila pilipes</name>
    <name type="common">Giant wood spider</name>
    <name type="synonym">Nephila maculata</name>
    <dbReference type="NCBI Taxonomy" id="299642"/>
    <lineage>
        <taxon>Eukaryota</taxon>
        <taxon>Metazoa</taxon>
        <taxon>Ecdysozoa</taxon>
        <taxon>Arthropoda</taxon>
        <taxon>Chelicerata</taxon>
        <taxon>Arachnida</taxon>
        <taxon>Araneae</taxon>
        <taxon>Araneomorphae</taxon>
        <taxon>Entelegynae</taxon>
        <taxon>Araneoidea</taxon>
        <taxon>Nephilidae</taxon>
        <taxon>Nephila</taxon>
    </lineage>
</organism>
<gene>
    <name evidence="2" type="primary">AVEN_258129_1</name>
    <name evidence="2" type="ORF">NPIL_43761</name>
</gene>
<dbReference type="Proteomes" id="UP000887013">
    <property type="component" value="Unassembled WGS sequence"/>
</dbReference>